<keyword evidence="11" id="KW-1185">Reference proteome</keyword>
<feature type="domain" description="Glucosamine/galactosamine-6-phosphate isomerase" evidence="9">
    <location>
        <begin position="16"/>
        <end position="161"/>
    </location>
</feature>
<dbReference type="PROSITE" id="PS01161">
    <property type="entry name" value="GLC_GALNAC_ISOMERASE"/>
    <property type="match status" value="1"/>
</dbReference>
<dbReference type="GO" id="GO:0005741">
    <property type="term" value="C:mitochondrial outer membrane"/>
    <property type="evidence" value="ECO:0007669"/>
    <property type="project" value="TreeGrafter"/>
</dbReference>
<keyword evidence="7" id="KW-0472">Membrane</keyword>
<reference evidence="11" key="1">
    <citation type="submission" date="2018-05" db="EMBL/GenBank/DDBJ databases">
        <title>Draft genome sequence of Stemphylium lycopersici strain CIDEFI 213.</title>
        <authorList>
            <person name="Medina R."/>
            <person name="Franco M.E.E."/>
            <person name="Lucentini C.G."/>
            <person name="Saparrat M.C.N."/>
            <person name="Balatti P.A."/>
        </authorList>
    </citation>
    <scope>NUCLEOTIDE SEQUENCE [LARGE SCALE GENOMIC DNA]</scope>
    <source>
        <strain evidence="11">CIDEFI 213</strain>
    </source>
</reference>
<evidence type="ECO:0000313" key="11">
    <source>
        <dbReference type="Proteomes" id="UP000249619"/>
    </source>
</evidence>
<gene>
    <name evidence="10" type="ORF">DDE83_004835</name>
</gene>
<dbReference type="Gene3D" id="3.40.50.300">
    <property type="entry name" value="P-loop containing nucleotide triphosphate hydrolases"/>
    <property type="match status" value="1"/>
</dbReference>
<dbReference type="InterPro" id="IPR037171">
    <property type="entry name" value="NagB/RpiA_transferase-like"/>
</dbReference>
<comment type="caution">
    <text evidence="10">The sequence shown here is derived from an EMBL/GenBank/DDBJ whole genome shotgun (WGS) entry which is preliminary data.</text>
</comment>
<dbReference type="InterPro" id="IPR018321">
    <property type="entry name" value="Glucosamine6P_isomerase_CS"/>
</dbReference>
<evidence type="ECO:0000256" key="5">
    <source>
        <dbReference type="ARBA" id="ARBA00022989"/>
    </source>
</evidence>
<dbReference type="FunFam" id="3.40.50.300:FF:001447">
    <property type="entry name" value="Ras-related protein Rab-1B"/>
    <property type="match status" value="1"/>
</dbReference>
<organism evidence="10 11">
    <name type="scientific">Stemphylium lycopersici</name>
    <name type="common">Tomato gray leaf spot disease fungus</name>
    <name type="synonym">Thyrospora lycopersici</name>
    <dbReference type="NCBI Taxonomy" id="183478"/>
    <lineage>
        <taxon>Eukaryota</taxon>
        <taxon>Fungi</taxon>
        <taxon>Dikarya</taxon>
        <taxon>Ascomycota</taxon>
        <taxon>Pezizomycotina</taxon>
        <taxon>Dothideomycetes</taxon>
        <taxon>Pleosporomycetidae</taxon>
        <taxon>Pleosporales</taxon>
        <taxon>Pleosporineae</taxon>
        <taxon>Pleosporaceae</taxon>
        <taxon>Stemphylium</taxon>
    </lineage>
</organism>
<dbReference type="Pfam" id="PF00071">
    <property type="entry name" value="Ras"/>
    <property type="match status" value="1"/>
</dbReference>
<comment type="subcellular location">
    <subcellularLocation>
        <location evidence="1">Mitochondrion membrane</location>
        <topology evidence="1">Multi-pass membrane protein</topology>
    </subcellularLocation>
</comment>
<evidence type="ECO:0000256" key="4">
    <source>
        <dbReference type="ARBA" id="ARBA00022692"/>
    </source>
</evidence>
<dbReference type="NCBIfam" id="TIGR00502">
    <property type="entry name" value="nagB"/>
    <property type="match status" value="1"/>
</dbReference>
<dbReference type="OrthoDB" id="413313at2759"/>
<dbReference type="SMART" id="SM00173">
    <property type="entry name" value="RAS"/>
    <property type="match status" value="1"/>
</dbReference>
<dbReference type="Gene3D" id="3.40.50.1360">
    <property type="match status" value="1"/>
</dbReference>
<dbReference type="GO" id="GO:0006044">
    <property type="term" value="P:N-acetylglucosamine metabolic process"/>
    <property type="evidence" value="ECO:0007669"/>
    <property type="project" value="InterPro"/>
</dbReference>
<keyword evidence="10" id="KW-0378">Hydrolase</keyword>
<keyword evidence="6" id="KW-0496">Mitochondrion</keyword>
<dbReference type="InterPro" id="IPR004547">
    <property type="entry name" value="Glucosamine6P_isomerase"/>
</dbReference>
<proteinExistence type="inferred from homology"/>
<evidence type="ECO:0000256" key="7">
    <source>
        <dbReference type="ARBA" id="ARBA00023136"/>
    </source>
</evidence>
<feature type="region of interest" description="Disordered" evidence="8">
    <location>
        <begin position="972"/>
        <end position="1002"/>
    </location>
</feature>
<dbReference type="PRINTS" id="PR00449">
    <property type="entry name" value="RASTRNSFRMNG"/>
</dbReference>
<dbReference type="InterPro" id="IPR027417">
    <property type="entry name" value="P-loop_NTPase"/>
</dbReference>
<evidence type="ECO:0000256" key="1">
    <source>
        <dbReference type="ARBA" id="ARBA00004225"/>
    </source>
</evidence>
<dbReference type="InterPro" id="IPR001806">
    <property type="entry name" value="Small_GTPase"/>
</dbReference>
<keyword evidence="5" id="KW-1133">Transmembrane helix</keyword>
<dbReference type="PANTHER" id="PTHR28234">
    <property type="entry name" value="NUCLEAR CONTROL OF ATPASE PROTEIN 2"/>
    <property type="match status" value="1"/>
</dbReference>
<dbReference type="EMBL" id="QGDH01000062">
    <property type="protein sequence ID" value="RAR10803.1"/>
    <property type="molecule type" value="Genomic_DNA"/>
</dbReference>
<dbReference type="GO" id="GO:0005525">
    <property type="term" value="F:GTP binding"/>
    <property type="evidence" value="ECO:0007669"/>
    <property type="project" value="InterPro"/>
</dbReference>
<dbReference type="SUPFAM" id="SSF100950">
    <property type="entry name" value="NagB/RpiA/CoA transferase-like"/>
    <property type="match status" value="1"/>
</dbReference>
<dbReference type="AlphaFoldDB" id="A0A364N3C6"/>
<dbReference type="InterPro" id="IPR013946">
    <property type="entry name" value="NCA2-like"/>
</dbReference>
<dbReference type="GO" id="GO:0003924">
    <property type="term" value="F:GTPase activity"/>
    <property type="evidence" value="ECO:0007669"/>
    <property type="project" value="InterPro"/>
</dbReference>
<dbReference type="InterPro" id="IPR006148">
    <property type="entry name" value="Glc/Gal-6P_isomerase"/>
</dbReference>
<evidence type="ECO:0000256" key="3">
    <source>
        <dbReference type="ARBA" id="ARBA00012680"/>
    </source>
</evidence>
<dbReference type="Pfam" id="PF01182">
    <property type="entry name" value="Glucosamine_iso"/>
    <property type="match status" value="1"/>
</dbReference>
<dbReference type="GO" id="GO:0004342">
    <property type="term" value="F:glucosamine-6-phosphate deaminase activity"/>
    <property type="evidence" value="ECO:0007669"/>
    <property type="project" value="UniProtKB-EC"/>
</dbReference>
<dbReference type="Pfam" id="PF08637">
    <property type="entry name" value="NCA2"/>
    <property type="match status" value="1"/>
</dbReference>
<sequence>MYKHALHQRLDEYVGIPRDHPESYHSFMYKHFFSHVDVKPDNINILNGNAPDLEAECHDYEQRIQRVGGIELFLGGIGPDGHIAFNEPGSSLQSRTRVKTLAYDTILANSRFFGNQLDQVPKMALTVGVQTVLDAREVVIIITGAHKALALQRCIEGGVNHMWTLSSLQMHPHPMIVVDEDATLDLQVKTVKYFKSIERVGSELGMRQKLPRKRDSLLDEGTLLAPEAQTNGIRLTVPQFDLSPSPSPTLEPMSARLSDEEGSAMRPMDVDEISDQNKPARTLDRNANALVTMSFVVDQVRRIDSQLDRLQLSSTTSGTFSITAEEAHDPTKTTRIAYLQNLIKSLSTTASSKHSLVAVSRISEALQRANIASSWEDASYEHELEWLLVSKATTQVYGQVLNTILEQTIPLEDDLWYWDDILSTYRFAGLYSIQTSPVRVWKWSQDIYHDVRSRGPQLANGWSQFYGLVKNTVQERSIANIQRRVVSPLALVRNEGRKKRAALRKIRMVNANALGVLLGEGLGNESVHDDGTQSPSLLGTSSGQRWKSVMSKNIALMDAVIQSVNTAELSVDKFDDSVASITQDDQFYSLHEPCGERTASTLKPAEVAERLQYLLQDALPNYTANFNAVVKENGRPSRLIRYWLPATLLLVSSTTILRIFVNRKEEILTWVRELGQTVIDFWSNWVVEPAMRIIGTIRHNEESEVSIMSKRSLESDRASLERMVVDFAVKNSEGPALNDSQIADIRAKVREGDLTTVLKSYEKDIQSPVKGAIVGNLASALLIQVQKTKVDVEVAMSGIDSILKSQELLFGFIGLTPGVLVSIGVYRWLQGVFSSRRGVQAWARQGRMLLMLRNIDRILTGATPTEDGEISYKDHGLLLCEVHLLRQAASGILPRRIFHDFLVEIDELVDVRSGLQRQQKVVERIRGGSRHQSPVAKDSDGGVAPHFALSICLRLYLDLEFAYIVSALSPATANQSPLPRPRPPEQRVPTPQTHHTLDDNAHGRPLPTWLAPGITISSPTLTPPPSPAQIKLLLIGDSGVGKSCCLLRFSEDSFTPSFITTIGIDFKIRTIELDGKRVKLQIWDTAGQERFRTITTAYYRGAMGILLVYDVTDERSFNSMLVPIDSSSRIR</sequence>
<evidence type="ECO:0000256" key="8">
    <source>
        <dbReference type="SAM" id="MobiDB-lite"/>
    </source>
</evidence>
<dbReference type="EC" id="3.5.99.6" evidence="3"/>
<evidence type="ECO:0000259" key="9">
    <source>
        <dbReference type="Pfam" id="PF01182"/>
    </source>
</evidence>
<evidence type="ECO:0000256" key="6">
    <source>
        <dbReference type="ARBA" id="ARBA00023128"/>
    </source>
</evidence>
<dbReference type="PROSITE" id="PS51421">
    <property type="entry name" value="RAS"/>
    <property type="match status" value="1"/>
</dbReference>
<dbReference type="PROSITE" id="PS51419">
    <property type="entry name" value="RAB"/>
    <property type="match status" value="1"/>
</dbReference>
<comment type="similarity">
    <text evidence="2">Belongs to the glucosamine/galactosamine-6-phosphate isomerase family.</text>
</comment>
<evidence type="ECO:0000256" key="2">
    <source>
        <dbReference type="ARBA" id="ARBA00005526"/>
    </source>
</evidence>
<dbReference type="CDD" id="cd01399">
    <property type="entry name" value="GlcN6P_deaminase"/>
    <property type="match status" value="1"/>
</dbReference>
<dbReference type="Proteomes" id="UP000249619">
    <property type="component" value="Unassembled WGS sequence"/>
</dbReference>
<dbReference type="STRING" id="183478.A0A364N3C6"/>
<accession>A0A364N3C6</accession>
<keyword evidence="4" id="KW-0812">Transmembrane</keyword>
<dbReference type="SMART" id="SM00175">
    <property type="entry name" value="RAB"/>
    <property type="match status" value="1"/>
</dbReference>
<dbReference type="NCBIfam" id="TIGR00231">
    <property type="entry name" value="small_GTP"/>
    <property type="match status" value="1"/>
</dbReference>
<evidence type="ECO:0000313" key="10">
    <source>
        <dbReference type="EMBL" id="RAR10803.1"/>
    </source>
</evidence>
<protein>
    <recommendedName>
        <fullName evidence="3">glucosamine-6-phosphate deaminase</fullName>
        <ecNumber evidence="3">3.5.99.6</ecNumber>
    </recommendedName>
</protein>
<dbReference type="GO" id="GO:0005975">
    <property type="term" value="P:carbohydrate metabolic process"/>
    <property type="evidence" value="ECO:0007669"/>
    <property type="project" value="InterPro"/>
</dbReference>
<dbReference type="SUPFAM" id="SSF52540">
    <property type="entry name" value="P-loop containing nucleoside triphosphate hydrolases"/>
    <property type="match status" value="1"/>
</dbReference>
<dbReference type="PANTHER" id="PTHR28234:SF1">
    <property type="entry name" value="NUCLEAR CONTROL OF ATPASE PROTEIN 2"/>
    <property type="match status" value="1"/>
</dbReference>
<name>A0A364N3C6_STELY</name>
<dbReference type="InterPro" id="IPR005225">
    <property type="entry name" value="Small_GTP-bd"/>
</dbReference>